<feature type="transmembrane region" description="Helical" evidence="1">
    <location>
        <begin position="42"/>
        <end position="60"/>
    </location>
</feature>
<reference evidence="2 3" key="1">
    <citation type="journal article" date="2012" name="J. Bacteriol.">
        <title>Complete Genome Sequence of Leptospirillum ferrooxidans Strain C2-3, Isolated from a Fresh Volcanic Ash Deposit on the Island of Miyake, Japan.</title>
        <authorList>
            <person name="Fujimura R."/>
            <person name="Sato Y."/>
            <person name="Nishizawa T."/>
            <person name="Oshima K."/>
            <person name="Kim S.-W."/>
            <person name="Hattori M."/>
            <person name="Kamijo T."/>
            <person name="Ohta H."/>
        </authorList>
    </citation>
    <scope>NUCLEOTIDE SEQUENCE [LARGE SCALE GENOMIC DNA]</scope>
    <source>
        <strain evidence="2 3">C2-3</strain>
    </source>
</reference>
<proteinExistence type="predicted"/>
<protein>
    <submittedName>
        <fullName evidence="2">Uncharacterized protein</fullName>
    </submittedName>
</protein>
<dbReference type="KEGG" id="lfc:LFE_1097"/>
<dbReference type="AlphaFoldDB" id="I0INE1"/>
<dbReference type="Proteomes" id="UP000007382">
    <property type="component" value="Chromosome"/>
</dbReference>
<keyword evidence="1" id="KW-0472">Membrane</keyword>
<evidence type="ECO:0000313" key="3">
    <source>
        <dbReference type="Proteomes" id="UP000007382"/>
    </source>
</evidence>
<dbReference type="HOGENOM" id="CLU_2825861_0_0_0"/>
<accession>I0INE1</accession>
<organism evidence="2 3">
    <name type="scientific">Leptospirillum ferrooxidans (strain C2-3)</name>
    <dbReference type="NCBI Taxonomy" id="1162668"/>
    <lineage>
        <taxon>Bacteria</taxon>
        <taxon>Pseudomonadati</taxon>
        <taxon>Nitrospirota</taxon>
        <taxon>Nitrospiria</taxon>
        <taxon>Nitrospirales</taxon>
        <taxon>Nitrospiraceae</taxon>
        <taxon>Leptospirillum</taxon>
    </lineage>
</organism>
<keyword evidence="1" id="KW-1133">Transmembrane helix</keyword>
<name>I0INE1_LEPFC</name>
<feature type="transmembrane region" description="Helical" evidence="1">
    <location>
        <begin position="16"/>
        <end position="35"/>
    </location>
</feature>
<keyword evidence="3" id="KW-1185">Reference proteome</keyword>
<evidence type="ECO:0000313" key="2">
    <source>
        <dbReference type="EMBL" id="BAM06790.1"/>
    </source>
</evidence>
<sequence>MVPVKPVTPWFAHFDLRLLLLFLSLAFLASFYGSALGKYGRAGLLLLLIGVYYFVLYWATHQP</sequence>
<dbReference type="PATRIC" id="fig|1162668.3.peg.1272"/>
<gene>
    <name evidence="2" type="ordered locus">LFE_1097</name>
</gene>
<dbReference type="RefSeq" id="WP_014449280.1">
    <property type="nucleotide sequence ID" value="NC_017094.1"/>
</dbReference>
<keyword evidence="1" id="KW-0812">Transmembrane</keyword>
<dbReference type="EMBL" id="AP012342">
    <property type="protein sequence ID" value="BAM06790.1"/>
    <property type="molecule type" value="Genomic_DNA"/>
</dbReference>
<reference evidence="3" key="2">
    <citation type="submission" date="2012-03" db="EMBL/GenBank/DDBJ databases">
        <title>The complete genome sequence of the pioneer microbe on fresh volcanic deposit, Leptospirillum ferrooxidans strain C2-3.</title>
        <authorList>
            <person name="Fujimura R."/>
            <person name="Sato Y."/>
            <person name="Nishizawa T."/>
            <person name="Nanba K."/>
            <person name="Oshima K."/>
            <person name="Hattori M."/>
            <person name="Kamijo T."/>
            <person name="Ohta H."/>
        </authorList>
    </citation>
    <scope>NUCLEOTIDE SEQUENCE [LARGE SCALE GENOMIC DNA]</scope>
    <source>
        <strain evidence="3">C2-3</strain>
    </source>
</reference>
<evidence type="ECO:0000256" key="1">
    <source>
        <dbReference type="SAM" id="Phobius"/>
    </source>
</evidence>